<dbReference type="eggNOG" id="KOG0998">
    <property type="taxonomic scope" value="Eukaryota"/>
</dbReference>
<sequence>MNTNAESLNAGDRLTSQSGLVSEHRQRLQSAAVRGASRAFTAGNDNQRPKALDSSTNGARAAAASAGLASRQKSVSPPNSFTLDSAVPPGSLSAQISQVQKLVQDFEQGSKSDKPQTPSVAARGTPGKITKRSPSQVAARIASSHQPVPPRAPLALRSGSEGSNASGDTNIPRPSHQVNESGFRFQSDSVDSAQPLNRNSTTSKPWPLQSVSSARPHLPPRKSEQIRDIVNDKTTEDSQPRRLPGLSSTLAAQAAVRKSAPLTSSSVSDPPRNVPKRALTPEDDSSEDLGRGRSSTAHRQGLEGNVVLPHNLRHTVPSERGSVAGKRELSREGYGKKDSNATVYGLSTSAQPSHRFASVANTQYLDERTGLTESTLADAIVASSLASSRAPSPATRAQAPIPAPPPPRRSSLSRALFRHRHSSDTDLPRHGAPYQGMRQTLRKYNSEDSDDGNDRRKHKHFIKHPNKHREGSRKRWKDKVTERERRRYEGVWAANKGLFLTTSSSQPNEESAVEPSTSDLVLDLVVRDIWSRSRLPMDTLAEIWDLVDRQGVGTLIRDEFVLGLWLIDQRLKGHKSPMRISPTLWASVVIDAEYAHRRKSSIVLNDAPKLARREADQRRASSCIVHQFLERERPHFDSRLHYIEEDQVRNGNIDGTSTPQEEVLVVRSRLLTKKQLADMAMGVRNLAKKLGSLKVKLRIKTVFLLTKIHDDTLIIKTREVVRWLLSKDRDAPYIVWVENVLEDNETFDAKALLAEDSSYEGRLKYWDNELTRKRPHTFDFVITLGGDGTVLYASWLFQRIVPPVLSFALGSLGFLTKFDFELYQDTLTKAFRDGVTISLRLRFEGTLMRSRPRAEKTEPRDLVNELIGEEREDNRTHKPDCTFEILNDVVVDRGPSPTMSTIELFGDDEHLTTVQADGICVATPTGSTAYNLAAGGSLCHPENPVILVTAICAHTLSFRPIILPDTMVLRIGVPYDARGSSWASFDGRERVELHPGDYVTVSASRYPFANVMPPGRRSEDWINSISRTLQWNSRQKQKAFHDWSKEEKDPDRPQDKAGEDEG</sequence>
<dbReference type="SUPFAM" id="SSF111331">
    <property type="entry name" value="NAD kinase/diacylglycerol kinase-like"/>
    <property type="match status" value="1"/>
</dbReference>
<dbReference type="Pfam" id="PF12763">
    <property type="entry name" value="EH"/>
    <property type="match status" value="1"/>
</dbReference>
<comment type="similarity">
    <text evidence="1">Belongs to the NAD kinase family.</text>
</comment>
<dbReference type="Pfam" id="PF01513">
    <property type="entry name" value="NAD_kinase"/>
    <property type="match status" value="1"/>
</dbReference>
<feature type="region of interest" description="Disordered" evidence="6">
    <location>
        <begin position="105"/>
        <end position="341"/>
    </location>
</feature>
<dbReference type="FunFam" id="3.40.50.10330:FF:000029">
    <property type="entry name" value="NAD+ kinase, putative"/>
    <property type="match status" value="1"/>
</dbReference>
<feature type="compositionally biased region" description="Polar residues" evidence="6">
    <location>
        <begin position="72"/>
        <end position="83"/>
    </location>
</feature>
<dbReference type="GO" id="GO:0003951">
    <property type="term" value="F:NAD+ kinase activity"/>
    <property type="evidence" value="ECO:0007669"/>
    <property type="project" value="InterPro"/>
</dbReference>
<feature type="compositionally biased region" description="Basic and acidic residues" evidence="6">
    <location>
        <begin position="1039"/>
        <end position="1062"/>
    </location>
</feature>
<dbReference type="Gene3D" id="2.60.200.30">
    <property type="entry name" value="Probable inorganic polyphosphate/atp-NAD kinase, domain 2"/>
    <property type="match status" value="1"/>
</dbReference>
<feature type="region of interest" description="Disordered" evidence="6">
    <location>
        <begin position="443"/>
        <end position="478"/>
    </location>
</feature>
<feature type="region of interest" description="Disordered" evidence="6">
    <location>
        <begin position="1033"/>
        <end position="1062"/>
    </location>
</feature>
<dbReference type="Gene3D" id="3.40.50.10330">
    <property type="entry name" value="Probable inorganic polyphosphate/atp-NAD kinase, domain 1"/>
    <property type="match status" value="1"/>
</dbReference>
<dbReference type="PANTHER" id="PTHR20275:SF11">
    <property type="entry name" value="KINASE, PUTATIVE (AFU_ORTHOLOGUE AFUA_5G12870)-RELATED"/>
    <property type="match status" value="1"/>
</dbReference>
<evidence type="ECO:0000256" key="5">
    <source>
        <dbReference type="ARBA" id="ARBA00023027"/>
    </source>
</evidence>
<dbReference type="HAMAP" id="MF_00361">
    <property type="entry name" value="NAD_kinase"/>
    <property type="match status" value="1"/>
</dbReference>
<dbReference type="OrthoDB" id="24581at2759"/>
<dbReference type="PANTHER" id="PTHR20275">
    <property type="entry name" value="NAD KINASE"/>
    <property type="match status" value="1"/>
</dbReference>
<dbReference type="InterPro" id="IPR017438">
    <property type="entry name" value="ATP-NAD_kinase_N"/>
</dbReference>
<accession>U1GKH8</accession>
<feature type="region of interest" description="Disordered" evidence="6">
    <location>
        <begin position="386"/>
        <end position="412"/>
    </location>
</feature>
<feature type="compositionally biased region" description="Polar residues" evidence="6">
    <location>
        <begin position="160"/>
        <end position="169"/>
    </location>
</feature>
<dbReference type="eggNOG" id="KOG2178">
    <property type="taxonomic scope" value="Eukaryota"/>
</dbReference>
<keyword evidence="5" id="KW-0520">NAD</keyword>
<feature type="domain" description="EH" evidence="7">
    <location>
        <begin position="511"/>
        <end position="595"/>
    </location>
</feature>
<keyword evidence="3" id="KW-0418">Kinase</keyword>
<name>U1GKH8_ENDPU</name>
<evidence type="ECO:0000313" key="8">
    <source>
        <dbReference type="EMBL" id="ERF72693.1"/>
    </source>
</evidence>
<evidence type="ECO:0000256" key="3">
    <source>
        <dbReference type="ARBA" id="ARBA00022777"/>
    </source>
</evidence>
<evidence type="ECO:0000256" key="1">
    <source>
        <dbReference type="ARBA" id="ARBA00010995"/>
    </source>
</evidence>
<dbReference type="PROSITE" id="PS50031">
    <property type="entry name" value="EH"/>
    <property type="match status" value="1"/>
</dbReference>
<dbReference type="Pfam" id="PF20143">
    <property type="entry name" value="NAD_kinase_C"/>
    <property type="match status" value="1"/>
</dbReference>
<dbReference type="InterPro" id="IPR000261">
    <property type="entry name" value="EH_dom"/>
</dbReference>
<gene>
    <name evidence="8" type="ORF">EPUS_07486</name>
</gene>
<dbReference type="InterPro" id="IPR016064">
    <property type="entry name" value="NAD/diacylglycerol_kinase_sf"/>
</dbReference>
<reference evidence="9" key="1">
    <citation type="journal article" date="2014" name="BMC Genomics">
        <title>Genome characteristics reveal the impact of lichenization on lichen-forming fungus Endocarpon pusillum Hedwig (Verrucariales, Ascomycota).</title>
        <authorList>
            <person name="Wang Y.-Y."/>
            <person name="Liu B."/>
            <person name="Zhang X.-Y."/>
            <person name="Zhou Q.-M."/>
            <person name="Zhang T."/>
            <person name="Li H."/>
            <person name="Yu Y.-F."/>
            <person name="Zhang X.-L."/>
            <person name="Hao X.-Y."/>
            <person name="Wang M."/>
            <person name="Wang L."/>
            <person name="Wei J.-C."/>
        </authorList>
    </citation>
    <scope>NUCLEOTIDE SEQUENCE [LARGE SCALE GENOMIC DNA]</scope>
    <source>
        <strain evidence="9">Z07020 / HMAS-L-300199</strain>
    </source>
</reference>
<dbReference type="InterPro" id="IPR002504">
    <property type="entry name" value="NADK"/>
</dbReference>
<dbReference type="CDD" id="cd00052">
    <property type="entry name" value="EH"/>
    <property type="match status" value="1"/>
</dbReference>
<dbReference type="GeneID" id="19242368"/>
<feature type="region of interest" description="Disordered" evidence="6">
    <location>
        <begin position="1"/>
        <end position="88"/>
    </location>
</feature>
<feature type="compositionally biased region" description="Basic residues" evidence="6">
    <location>
        <begin position="455"/>
        <end position="477"/>
    </location>
</feature>
<feature type="compositionally biased region" description="Polar residues" evidence="6">
    <location>
        <begin position="176"/>
        <end position="213"/>
    </location>
</feature>
<keyword evidence="9" id="KW-1185">Reference proteome</keyword>
<feature type="compositionally biased region" description="Low complexity" evidence="6">
    <location>
        <begin position="58"/>
        <end position="71"/>
    </location>
</feature>
<dbReference type="InterPro" id="IPR011992">
    <property type="entry name" value="EF-hand-dom_pair"/>
</dbReference>
<proteinExistence type="inferred from homology"/>
<dbReference type="GO" id="GO:0006741">
    <property type="term" value="P:NADP+ biosynthetic process"/>
    <property type="evidence" value="ECO:0007669"/>
    <property type="project" value="InterPro"/>
</dbReference>
<evidence type="ECO:0000313" key="9">
    <source>
        <dbReference type="Proteomes" id="UP000019373"/>
    </source>
</evidence>
<feature type="compositionally biased region" description="Basic and acidic residues" evidence="6">
    <location>
        <begin position="325"/>
        <end position="339"/>
    </location>
</feature>
<evidence type="ECO:0000259" key="7">
    <source>
        <dbReference type="PROSITE" id="PS50031"/>
    </source>
</evidence>
<dbReference type="InterPro" id="IPR017437">
    <property type="entry name" value="ATP-NAD_kinase_PpnK-typ_C"/>
</dbReference>
<keyword evidence="2" id="KW-0808">Transferase</keyword>
<feature type="compositionally biased region" description="Low complexity" evidence="6">
    <location>
        <begin position="386"/>
        <end position="400"/>
    </location>
</feature>
<dbReference type="HOGENOM" id="CLU_289020_0_0_1"/>
<dbReference type="AlphaFoldDB" id="U1GKH8"/>
<evidence type="ECO:0000256" key="6">
    <source>
        <dbReference type="SAM" id="MobiDB-lite"/>
    </source>
</evidence>
<dbReference type="SUPFAM" id="SSF47473">
    <property type="entry name" value="EF-hand"/>
    <property type="match status" value="1"/>
</dbReference>
<dbReference type="EMBL" id="KE721054">
    <property type="protein sequence ID" value="ERF72693.1"/>
    <property type="molecule type" value="Genomic_DNA"/>
</dbReference>
<organism evidence="8 9">
    <name type="scientific">Endocarpon pusillum (strain Z07020 / HMAS-L-300199)</name>
    <name type="common">Lichen-forming fungus</name>
    <dbReference type="NCBI Taxonomy" id="1263415"/>
    <lineage>
        <taxon>Eukaryota</taxon>
        <taxon>Fungi</taxon>
        <taxon>Dikarya</taxon>
        <taxon>Ascomycota</taxon>
        <taxon>Pezizomycotina</taxon>
        <taxon>Eurotiomycetes</taxon>
        <taxon>Chaetothyriomycetidae</taxon>
        <taxon>Verrucariales</taxon>
        <taxon>Verrucariaceae</taxon>
        <taxon>Endocarpon</taxon>
    </lineage>
</organism>
<evidence type="ECO:0000256" key="4">
    <source>
        <dbReference type="ARBA" id="ARBA00022857"/>
    </source>
</evidence>
<feature type="compositionally biased region" description="Basic and acidic residues" evidence="6">
    <location>
        <begin position="221"/>
        <end position="240"/>
    </location>
</feature>
<dbReference type="SMART" id="SM00027">
    <property type="entry name" value="EH"/>
    <property type="match status" value="1"/>
</dbReference>
<dbReference type="FunFam" id="2.60.200.30:FF:000008">
    <property type="entry name" value="Putative NAD+ kinase"/>
    <property type="match status" value="1"/>
</dbReference>
<dbReference type="RefSeq" id="XP_007801672.1">
    <property type="nucleotide sequence ID" value="XM_007803481.1"/>
</dbReference>
<dbReference type="Proteomes" id="UP000019373">
    <property type="component" value="Unassembled WGS sequence"/>
</dbReference>
<protein>
    <recommendedName>
        <fullName evidence="7">EH domain-containing protein</fullName>
    </recommendedName>
</protein>
<keyword evidence="4" id="KW-0521">NADP</keyword>
<dbReference type="GO" id="GO:0019674">
    <property type="term" value="P:NAD+ metabolic process"/>
    <property type="evidence" value="ECO:0007669"/>
    <property type="project" value="InterPro"/>
</dbReference>
<dbReference type="Gene3D" id="1.10.238.10">
    <property type="entry name" value="EF-hand"/>
    <property type="match status" value="1"/>
</dbReference>
<evidence type="ECO:0000256" key="2">
    <source>
        <dbReference type="ARBA" id="ARBA00022679"/>
    </source>
</evidence>